<feature type="region of interest" description="Disordered" evidence="1">
    <location>
        <begin position="151"/>
        <end position="171"/>
    </location>
</feature>
<feature type="compositionally biased region" description="Polar residues" evidence="1">
    <location>
        <begin position="110"/>
        <end position="119"/>
    </location>
</feature>
<dbReference type="OrthoDB" id="6784559at2759"/>
<feature type="region of interest" description="Disordered" evidence="1">
    <location>
        <begin position="1039"/>
        <end position="1087"/>
    </location>
</feature>
<accession>U4USE3</accession>
<evidence type="ECO:0000313" key="3">
    <source>
        <dbReference type="Proteomes" id="UP000030742"/>
    </source>
</evidence>
<dbReference type="Proteomes" id="UP000030742">
    <property type="component" value="Unassembled WGS sequence"/>
</dbReference>
<feature type="region of interest" description="Disordered" evidence="1">
    <location>
        <begin position="492"/>
        <end position="515"/>
    </location>
</feature>
<feature type="compositionally biased region" description="Basic and acidic residues" evidence="1">
    <location>
        <begin position="153"/>
        <end position="169"/>
    </location>
</feature>
<evidence type="ECO:0000256" key="1">
    <source>
        <dbReference type="SAM" id="MobiDB-lite"/>
    </source>
</evidence>
<organism evidence="2 3">
    <name type="scientific">Dendroctonus ponderosae</name>
    <name type="common">Mountain pine beetle</name>
    <dbReference type="NCBI Taxonomy" id="77166"/>
    <lineage>
        <taxon>Eukaryota</taxon>
        <taxon>Metazoa</taxon>
        <taxon>Ecdysozoa</taxon>
        <taxon>Arthropoda</taxon>
        <taxon>Hexapoda</taxon>
        <taxon>Insecta</taxon>
        <taxon>Pterygota</taxon>
        <taxon>Neoptera</taxon>
        <taxon>Endopterygota</taxon>
        <taxon>Coleoptera</taxon>
        <taxon>Polyphaga</taxon>
        <taxon>Cucujiformia</taxon>
        <taxon>Curculionidae</taxon>
        <taxon>Scolytinae</taxon>
        <taxon>Dendroctonus</taxon>
    </lineage>
</organism>
<dbReference type="EMBL" id="KB632343">
    <property type="protein sequence ID" value="ERL93020.1"/>
    <property type="molecule type" value="Genomic_DNA"/>
</dbReference>
<feature type="region of interest" description="Disordered" evidence="1">
    <location>
        <begin position="926"/>
        <end position="957"/>
    </location>
</feature>
<feature type="compositionally biased region" description="Basic and acidic residues" evidence="1">
    <location>
        <begin position="1044"/>
        <end position="1057"/>
    </location>
</feature>
<feature type="region of interest" description="Disordered" evidence="1">
    <location>
        <begin position="450"/>
        <end position="472"/>
    </location>
</feature>
<feature type="region of interest" description="Disordered" evidence="1">
    <location>
        <begin position="1"/>
        <end position="24"/>
    </location>
</feature>
<feature type="compositionally biased region" description="Polar residues" evidence="1">
    <location>
        <begin position="1011"/>
        <end position="1024"/>
    </location>
</feature>
<sequence>MSDRSSTLLKQTDSAPSVSKDLTEVTKDSILESIVSSLGGNKQLLPRGEEALNSKEAVEENNNMNCFRNHNNVGKHQLPAIVPETPTVRRRSAENIQIAKPVAGKPPEQPSSAQTTAQDETVGAKFAHSEASLKPFELPANNVRFTLKPSVRFSRESSKSSNKLRENHLESTQNVDGRIVIDKPMQSSSALFEKNFQLQQRQTKFFENQPERLFAQTNSAEIPVDLSRKTTIYNQRDFELMQHAELMRQIDKLKNAAAQSQLKVQKPAINLSNSENKHIGHSHYYKSRSQQEIISKLIEAKQREKYSRPTAESIQEFLRNNPIPPHSDAEIFKNTILKISNMCQLENMLRALFRQPLTLEVLRSMCQAFLQLDAAREDPGIPSEFRSEAQAILHETYNFISNVLKSECPLNLDIMKAIKSFGQSDGTSGEIPIDVIRNLSINDAPKLPRFVPQSAQPKGYSELNKLPPHYNGRKVANAHTKALSSLHLYSGASSPQAGDLPGPLEHSPPIARNEMIPKRNEPNWIFPIVPNSVERPVAPNIPYYANPAGIQVRFALPNMYNAPKDPRSEPTPQNTLLGKPRSKLYKHLDTVNAAAQKSSFSHPHADPNQEYIYMKAPSAYREASKPSQGNVFLRPSALSASYQQNNMETQKIGAPPAFATSYFQSTKEPPVNRNMPGHSSPDYVKQFSSAFSISQHPNLEIQHSIVRPSLEQQMPKAFNTNHNRDATPPTKHLEVAKFISNASQVRDRAEMMELQSPVVKEKPKTLPAVIVADNSMQITKEPTKPQKELTVNQDRRESPKCDHHLAEPTKEKLEKDHEENNSEFFVWLEKLKKNKKLKSKFLSQMGIIKKEEPVADSDCIEIVDSDEDMPEIVDDNQATRAATVIITVPSSVEPTKTPTIAKAPSKSCQKSAQQDSVAKISVPQNLEITPVPPTTATPTNISNPQLRRTPKHSLSKRVYMPPIPLPYQQSASTLETASKVEAKKTIYSPEIEPISPPNHQSTAFTFPEAQPSATKALSPSANSTERGIILNESVASPSYVQKRKSSDFPEYPKDSPTKPEFSLDNGSKRRKSLDRPQTSISPRVAPSGKLHYRRDKHMFLRYFDDTQVALYIKSLSSQDDEMPTTTAINPDNMKNAFKPFNFYVEQPGKTEIVNLPKDVEFSTKEDLPDVEEFVKESSLIRDGISNNQKQASGLPRDFSNDVQHESNVGIAEEVFAKIGRRLIWSGVQL</sequence>
<name>U4USE3_DENPD</name>
<feature type="region of interest" description="Disordered" evidence="1">
    <location>
        <begin position="990"/>
        <end position="1024"/>
    </location>
</feature>
<reference evidence="2 3" key="1">
    <citation type="journal article" date="2013" name="Genome Biol.">
        <title>Draft genome of the mountain pine beetle, Dendroctonus ponderosae Hopkins, a major forest pest.</title>
        <authorList>
            <person name="Keeling C.I."/>
            <person name="Yuen M.M."/>
            <person name="Liao N.Y."/>
            <person name="Docking T.R."/>
            <person name="Chan S.K."/>
            <person name="Taylor G.A."/>
            <person name="Palmquist D.L."/>
            <person name="Jackman S.D."/>
            <person name="Nguyen A."/>
            <person name="Li M."/>
            <person name="Henderson H."/>
            <person name="Janes J.K."/>
            <person name="Zhao Y."/>
            <person name="Pandoh P."/>
            <person name="Moore R."/>
            <person name="Sperling F.A."/>
            <person name="Huber D.P."/>
            <person name="Birol I."/>
            <person name="Jones S.J."/>
            <person name="Bohlmann J."/>
        </authorList>
    </citation>
    <scope>NUCLEOTIDE SEQUENCE</scope>
</reference>
<protein>
    <submittedName>
        <fullName evidence="2">Uncharacterized protein</fullName>
    </submittedName>
</protein>
<gene>
    <name evidence="2" type="ORF">D910_10322</name>
</gene>
<feature type="region of interest" description="Disordered" evidence="1">
    <location>
        <begin position="96"/>
        <end position="121"/>
    </location>
</feature>
<evidence type="ECO:0000313" key="2">
    <source>
        <dbReference type="EMBL" id="ERL93020.1"/>
    </source>
</evidence>
<feature type="region of interest" description="Disordered" evidence="1">
    <location>
        <begin position="782"/>
        <end position="816"/>
    </location>
</feature>
<feature type="compositionally biased region" description="Polar residues" evidence="1">
    <location>
        <begin position="1"/>
        <end position="17"/>
    </location>
</feature>
<dbReference type="AlphaFoldDB" id="U4USE3"/>
<proteinExistence type="predicted"/>